<dbReference type="GO" id="GO:0008168">
    <property type="term" value="F:methyltransferase activity"/>
    <property type="evidence" value="ECO:0007669"/>
    <property type="project" value="UniProtKB-KW"/>
</dbReference>
<keyword evidence="2" id="KW-0489">Methyltransferase</keyword>
<dbReference type="Proteomes" id="UP000568446">
    <property type="component" value="Unassembled WGS sequence"/>
</dbReference>
<keyword evidence="2" id="KW-0808">Transferase</keyword>
<protein>
    <submittedName>
        <fullName evidence="2">FkbM family methyltransferase</fullName>
    </submittedName>
</protein>
<dbReference type="SUPFAM" id="SSF53335">
    <property type="entry name" value="S-adenosyl-L-methionine-dependent methyltransferases"/>
    <property type="match status" value="1"/>
</dbReference>
<dbReference type="GO" id="GO:0032259">
    <property type="term" value="P:methylation"/>
    <property type="evidence" value="ECO:0007669"/>
    <property type="project" value="UniProtKB-KW"/>
</dbReference>
<dbReference type="NCBIfam" id="TIGR01444">
    <property type="entry name" value="fkbM_fam"/>
    <property type="match status" value="1"/>
</dbReference>
<sequence length="155" mass="17750">MKEKIQLINAGCASKNGFIRIDPDIFNTISTINEVSNGQEIPLVTIDEIIKKYHVLDNSILKVDCEGCEYDIIRNLSKNSFQKFSDIFIEYHNGYEELKKILEKEEFSVKITKPVATNVINSIFSFINNHTTKNEIGYVGFIHATKNFHENNSES</sequence>
<dbReference type="Gene3D" id="3.40.50.150">
    <property type="entry name" value="Vaccinia Virus protein VP39"/>
    <property type="match status" value="1"/>
</dbReference>
<evidence type="ECO:0000259" key="1">
    <source>
        <dbReference type="Pfam" id="PF05050"/>
    </source>
</evidence>
<dbReference type="Pfam" id="PF05050">
    <property type="entry name" value="Methyltransf_21"/>
    <property type="match status" value="1"/>
</dbReference>
<evidence type="ECO:0000313" key="3">
    <source>
        <dbReference type="Proteomes" id="UP000568446"/>
    </source>
</evidence>
<accession>A0A7K4MMP8</accession>
<name>A0A7K4MMP8_9ARCH</name>
<comment type="caution">
    <text evidence="2">The sequence shown here is derived from an EMBL/GenBank/DDBJ whole genome shotgun (WGS) entry which is preliminary data.</text>
</comment>
<evidence type="ECO:0000313" key="2">
    <source>
        <dbReference type="EMBL" id="NWJ30245.1"/>
    </source>
</evidence>
<reference evidence="2 3" key="1">
    <citation type="journal article" date="2019" name="Environ. Microbiol.">
        <title>Genomics insights into ecotype formation of ammonia-oxidizing archaea in the deep ocean.</title>
        <authorList>
            <person name="Wang Y."/>
            <person name="Huang J.M."/>
            <person name="Cui G.J."/>
            <person name="Nunoura T."/>
            <person name="Takaki Y."/>
            <person name="Li W.L."/>
            <person name="Li J."/>
            <person name="Gao Z.M."/>
            <person name="Takai K."/>
            <person name="Zhang A.Q."/>
            <person name="Stepanauskas R."/>
        </authorList>
    </citation>
    <scope>NUCLEOTIDE SEQUENCE [LARGE SCALE GENOMIC DNA]</scope>
    <source>
        <strain evidence="2 3">C4</strain>
    </source>
</reference>
<dbReference type="InterPro" id="IPR006342">
    <property type="entry name" value="FkbM_mtfrase"/>
</dbReference>
<dbReference type="AlphaFoldDB" id="A0A7K4MMP8"/>
<gene>
    <name evidence="2" type="ORF">HX850_04955</name>
</gene>
<dbReference type="InterPro" id="IPR029063">
    <property type="entry name" value="SAM-dependent_MTases_sf"/>
</dbReference>
<proteinExistence type="predicted"/>
<feature type="domain" description="Methyltransferase FkbM" evidence="1">
    <location>
        <begin position="15"/>
        <end position="96"/>
    </location>
</feature>
<dbReference type="EMBL" id="JACATK010000046">
    <property type="protein sequence ID" value="NWJ30245.1"/>
    <property type="molecule type" value="Genomic_DNA"/>
</dbReference>
<organism evidence="2 3">
    <name type="scientific">Marine Group I thaumarchaeote</name>
    <dbReference type="NCBI Taxonomy" id="2511932"/>
    <lineage>
        <taxon>Archaea</taxon>
        <taxon>Nitrososphaerota</taxon>
        <taxon>Marine Group I</taxon>
    </lineage>
</organism>